<dbReference type="GO" id="GO:0005829">
    <property type="term" value="C:cytosol"/>
    <property type="evidence" value="ECO:0007669"/>
    <property type="project" value="TreeGrafter"/>
</dbReference>
<evidence type="ECO:0000256" key="1">
    <source>
        <dbReference type="ARBA" id="ARBA00012552"/>
    </source>
</evidence>
<evidence type="ECO:0000313" key="12">
    <source>
        <dbReference type="EMBL" id="VDD79842.1"/>
    </source>
</evidence>
<reference evidence="12 13" key="1">
    <citation type="submission" date="2018-10" db="EMBL/GenBank/DDBJ databases">
        <authorList>
            <consortium name="Pathogen Informatics"/>
        </authorList>
    </citation>
    <scope>NUCLEOTIDE SEQUENCE [LARGE SCALE GENOMIC DNA]</scope>
</reference>
<evidence type="ECO:0000259" key="9">
    <source>
        <dbReference type="PROSITE" id="PS51192"/>
    </source>
</evidence>
<evidence type="ECO:0000256" key="2">
    <source>
        <dbReference type="ARBA" id="ARBA00022741"/>
    </source>
</evidence>
<dbReference type="SMART" id="SM00487">
    <property type="entry name" value="DEXDc"/>
    <property type="match status" value="1"/>
</dbReference>
<keyword evidence="2 7" id="KW-0547">Nucleotide-binding</keyword>
<dbReference type="PANTHER" id="PTHR47959:SF24">
    <property type="entry name" value="ATP-DEPENDENT RNA HELICASE"/>
    <property type="match status" value="1"/>
</dbReference>
<keyword evidence="4 7" id="KW-0347">Helicase</keyword>
<keyword evidence="3 7" id="KW-0378">Hydrolase</keyword>
<feature type="compositionally biased region" description="Basic residues" evidence="8">
    <location>
        <begin position="604"/>
        <end position="618"/>
    </location>
</feature>
<dbReference type="EC" id="3.6.4.13" evidence="1"/>
<evidence type="ECO:0000256" key="6">
    <source>
        <dbReference type="PROSITE-ProRule" id="PRU00552"/>
    </source>
</evidence>
<evidence type="ECO:0000256" key="8">
    <source>
        <dbReference type="SAM" id="MobiDB-lite"/>
    </source>
</evidence>
<dbReference type="PROSITE" id="PS51192">
    <property type="entry name" value="HELICASE_ATP_BIND_1"/>
    <property type="match status" value="1"/>
</dbReference>
<dbReference type="Pfam" id="PF00271">
    <property type="entry name" value="Helicase_C"/>
    <property type="match status" value="1"/>
</dbReference>
<dbReference type="EMBL" id="UXSR01005217">
    <property type="protein sequence ID" value="VDD79842.1"/>
    <property type="molecule type" value="Genomic_DNA"/>
</dbReference>
<protein>
    <recommendedName>
        <fullName evidence="1">RNA helicase</fullName>
        <ecNumber evidence="1">3.6.4.13</ecNumber>
    </recommendedName>
</protein>
<dbReference type="OrthoDB" id="10261904at2759"/>
<evidence type="ECO:0000256" key="4">
    <source>
        <dbReference type="ARBA" id="ARBA00022806"/>
    </source>
</evidence>
<feature type="compositionally biased region" description="Acidic residues" evidence="8">
    <location>
        <begin position="568"/>
        <end position="582"/>
    </location>
</feature>
<dbReference type="PROSITE" id="PS00039">
    <property type="entry name" value="DEAD_ATP_HELICASE"/>
    <property type="match status" value="1"/>
</dbReference>
<dbReference type="CDD" id="cd18787">
    <property type="entry name" value="SF2_C_DEAD"/>
    <property type="match status" value="1"/>
</dbReference>
<dbReference type="PROSITE" id="PS51194">
    <property type="entry name" value="HELICASE_CTER"/>
    <property type="match status" value="1"/>
</dbReference>
<dbReference type="SMART" id="SM00490">
    <property type="entry name" value="HELICc"/>
    <property type="match status" value="1"/>
</dbReference>
<name>A0A158QU78_MESCO</name>
<feature type="domain" description="Helicase C-terminal" evidence="10">
    <location>
        <begin position="313"/>
        <end position="464"/>
    </location>
</feature>
<dbReference type="InterPro" id="IPR011545">
    <property type="entry name" value="DEAD/DEAH_box_helicase_dom"/>
</dbReference>
<dbReference type="Gene3D" id="3.40.50.300">
    <property type="entry name" value="P-loop containing nucleotide triphosphate hydrolases"/>
    <property type="match status" value="2"/>
</dbReference>
<dbReference type="STRING" id="53468.A0A158QU78"/>
<evidence type="ECO:0000313" key="13">
    <source>
        <dbReference type="Proteomes" id="UP000267029"/>
    </source>
</evidence>
<dbReference type="Proteomes" id="UP000267029">
    <property type="component" value="Unassembled WGS sequence"/>
</dbReference>
<dbReference type="InterPro" id="IPR014001">
    <property type="entry name" value="Helicase_ATP-bd"/>
</dbReference>
<sequence>MSGGFRDLGLCNSLVKCCNAIGWTKPLPIQISAIPPSLKGNDIIGTSETGSGKTAAFLLPILQNWLNAGKPTGYALILAPTRELACQISETAKLLMENFVDEDADASGPQNPLNVFLLVGGENSADQAITLAWCRHHIIVATPGRLAEHMKQSPDFARHHLSTIKQIVLDEADRMLSLEFADDLDALLNVFERPKAPLVPTKHPNRAKKQTFLEKRANEVAPTTVAKQSASLAKGAKFAHPQTYLFTATMSKDVTKLRRIALRRDAVICTAARALQDEKADLKVELKVDLPAGLRYFCLPTRRADKLATLDWLIQQSFELATEKDFKIIVFCARCHETRYLAGFLVERSYKAVGLMGRMKQVERKRVLADFVSGKANVLVATDVASRGLDLPFVSMVINYGVPLTSKVYLHRVGRTARAGRSGTAVTIVTRDDGKAYLELESALLPVKPREPRRCIPRWPHPLPPENPTRKGEVCMSTRRRLADEAWSRAAKVLREAEARRLEEKRAHGFSSSDEDDDLLLNNGDLDLVDQPDLTNQHWASGAAGIEAARRAYAEDAARRKRSRIIAEEQEGEDGEDSDGAEDDRGNLHFQQPIKEKRAAISAAKKKKKAAAGGRKTKSRDAFV</sequence>
<keyword evidence="5 7" id="KW-0067">ATP-binding</keyword>
<dbReference type="InterPro" id="IPR027417">
    <property type="entry name" value="P-loop_NTPase"/>
</dbReference>
<dbReference type="GO" id="GO:0016787">
    <property type="term" value="F:hydrolase activity"/>
    <property type="evidence" value="ECO:0007669"/>
    <property type="project" value="UniProtKB-KW"/>
</dbReference>
<dbReference type="InterPro" id="IPR001650">
    <property type="entry name" value="Helicase_C-like"/>
</dbReference>
<evidence type="ECO:0000256" key="3">
    <source>
        <dbReference type="ARBA" id="ARBA00022801"/>
    </source>
</evidence>
<feature type="domain" description="DEAD-box RNA helicase Q" evidence="11">
    <location>
        <begin position="3"/>
        <end position="31"/>
    </location>
</feature>
<feature type="short sequence motif" description="Q motif" evidence="6">
    <location>
        <begin position="3"/>
        <end position="31"/>
    </location>
</feature>
<evidence type="ECO:0000256" key="5">
    <source>
        <dbReference type="ARBA" id="ARBA00022840"/>
    </source>
</evidence>
<evidence type="ECO:0000259" key="11">
    <source>
        <dbReference type="PROSITE" id="PS51195"/>
    </source>
</evidence>
<evidence type="ECO:0000256" key="7">
    <source>
        <dbReference type="RuleBase" id="RU000492"/>
    </source>
</evidence>
<dbReference type="InterPro" id="IPR050079">
    <property type="entry name" value="DEAD_box_RNA_helicase"/>
</dbReference>
<evidence type="ECO:0000259" key="10">
    <source>
        <dbReference type="PROSITE" id="PS51194"/>
    </source>
</evidence>
<feature type="region of interest" description="Disordered" evidence="8">
    <location>
        <begin position="564"/>
        <end position="624"/>
    </location>
</feature>
<feature type="domain" description="Helicase ATP-binding" evidence="9">
    <location>
        <begin position="34"/>
        <end position="268"/>
    </location>
</feature>
<dbReference type="InterPro" id="IPR014014">
    <property type="entry name" value="RNA_helicase_DEAD_Q_motif"/>
</dbReference>
<dbReference type="GO" id="GO:0005524">
    <property type="term" value="F:ATP binding"/>
    <property type="evidence" value="ECO:0007669"/>
    <property type="project" value="UniProtKB-KW"/>
</dbReference>
<dbReference type="GO" id="GO:0003676">
    <property type="term" value="F:nucleic acid binding"/>
    <property type="evidence" value="ECO:0007669"/>
    <property type="project" value="InterPro"/>
</dbReference>
<dbReference type="Pfam" id="PF00270">
    <property type="entry name" value="DEAD"/>
    <property type="match status" value="1"/>
</dbReference>
<gene>
    <name evidence="12" type="ORF">MCOS_LOCUS5845</name>
</gene>
<proteinExistence type="inferred from homology"/>
<dbReference type="PANTHER" id="PTHR47959">
    <property type="entry name" value="ATP-DEPENDENT RNA HELICASE RHLE-RELATED"/>
    <property type="match status" value="1"/>
</dbReference>
<organism evidence="12 13">
    <name type="scientific">Mesocestoides corti</name>
    <name type="common">Flatworm</name>
    <dbReference type="NCBI Taxonomy" id="53468"/>
    <lineage>
        <taxon>Eukaryota</taxon>
        <taxon>Metazoa</taxon>
        <taxon>Spiralia</taxon>
        <taxon>Lophotrochozoa</taxon>
        <taxon>Platyhelminthes</taxon>
        <taxon>Cestoda</taxon>
        <taxon>Eucestoda</taxon>
        <taxon>Cyclophyllidea</taxon>
        <taxon>Mesocestoididae</taxon>
        <taxon>Mesocestoides</taxon>
    </lineage>
</organism>
<dbReference type="GO" id="GO:0003724">
    <property type="term" value="F:RNA helicase activity"/>
    <property type="evidence" value="ECO:0007669"/>
    <property type="project" value="UniProtKB-EC"/>
</dbReference>
<keyword evidence="13" id="KW-1185">Reference proteome</keyword>
<dbReference type="SUPFAM" id="SSF52540">
    <property type="entry name" value="P-loop containing nucleoside triphosphate hydrolases"/>
    <property type="match status" value="1"/>
</dbReference>
<dbReference type="InterPro" id="IPR000629">
    <property type="entry name" value="RNA-helicase_DEAD-box_CS"/>
</dbReference>
<accession>A0A158QU78</accession>
<comment type="similarity">
    <text evidence="7">Belongs to the DEAD box helicase family.</text>
</comment>
<dbReference type="AlphaFoldDB" id="A0A158QU78"/>
<dbReference type="PROSITE" id="PS51195">
    <property type="entry name" value="Q_MOTIF"/>
    <property type="match status" value="1"/>
</dbReference>